<reference evidence="1 2" key="1">
    <citation type="journal article" date="2016" name="Nat. Commun.">
        <title>Thousands of microbial genomes shed light on interconnected biogeochemical processes in an aquifer system.</title>
        <authorList>
            <person name="Anantharaman K."/>
            <person name="Brown C.T."/>
            <person name="Hug L.A."/>
            <person name="Sharon I."/>
            <person name="Castelle C.J."/>
            <person name="Probst A.J."/>
            <person name="Thomas B.C."/>
            <person name="Singh A."/>
            <person name="Wilkins M.J."/>
            <person name="Karaoz U."/>
            <person name="Brodie E.L."/>
            <person name="Williams K.H."/>
            <person name="Hubbard S.S."/>
            <person name="Banfield J.F."/>
        </authorList>
    </citation>
    <scope>NUCLEOTIDE SEQUENCE [LARGE SCALE GENOMIC DNA]</scope>
</reference>
<evidence type="ECO:0008006" key="3">
    <source>
        <dbReference type="Google" id="ProtNLM"/>
    </source>
</evidence>
<evidence type="ECO:0000313" key="2">
    <source>
        <dbReference type="Proteomes" id="UP000177372"/>
    </source>
</evidence>
<evidence type="ECO:0000313" key="1">
    <source>
        <dbReference type="EMBL" id="OGG80296.1"/>
    </source>
</evidence>
<accession>A0A1F6F370</accession>
<sequence length="180" mass="18556">MGSIPPLSANGSASVSPSQTTTYTYSGQYRLFGFPTDSFSCSAVVTVGGAASCTAQYYCSGNDLYYRESSCTTRFIERCSYLCSGGACVPAPVPTGDITVSPALVRLGETTKVTWVTANVTSCTVTAGNGDSWSGLSSPAGGQTTRQIVTATIYTLSCTGPGGNLTDTATVNILPVFQEI</sequence>
<organism evidence="1 2">
    <name type="scientific">Candidatus Kaiserbacteria bacterium RIFCSPLOWO2_01_FULL_54_13</name>
    <dbReference type="NCBI Taxonomy" id="1798512"/>
    <lineage>
        <taxon>Bacteria</taxon>
        <taxon>Candidatus Kaiseribacteriota</taxon>
    </lineage>
</organism>
<proteinExistence type="predicted"/>
<dbReference type="AlphaFoldDB" id="A0A1F6F370"/>
<dbReference type="STRING" id="1798512.A3A39_03435"/>
<dbReference type="EMBL" id="MFLZ01000010">
    <property type="protein sequence ID" value="OGG80296.1"/>
    <property type="molecule type" value="Genomic_DNA"/>
</dbReference>
<protein>
    <recommendedName>
        <fullName evidence="3">Ig-like domain-containing protein</fullName>
    </recommendedName>
</protein>
<gene>
    <name evidence="1" type="ORF">A3A39_03435</name>
</gene>
<dbReference type="Proteomes" id="UP000177372">
    <property type="component" value="Unassembled WGS sequence"/>
</dbReference>
<name>A0A1F6F370_9BACT</name>
<comment type="caution">
    <text evidence="1">The sequence shown here is derived from an EMBL/GenBank/DDBJ whole genome shotgun (WGS) entry which is preliminary data.</text>
</comment>